<dbReference type="Proteomes" id="UP000001357">
    <property type="component" value="Unassembled WGS sequence"/>
</dbReference>
<feature type="compositionally biased region" description="Polar residues" evidence="2">
    <location>
        <begin position="142"/>
        <end position="157"/>
    </location>
</feature>
<dbReference type="RefSeq" id="XP_001750664.1">
    <property type="nucleotide sequence ID" value="XM_001750612.1"/>
</dbReference>
<gene>
    <name evidence="4" type="ORF">MONBRDRAFT_34659</name>
</gene>
<dbReference type="EMBL" id="CH991586">
    <property type="protein sequence ID" value="EDQ84477.1"/>
    <property type="molecule type" value="Genomic_DNA"/>
</dbReference>
<name>A9VD68_MONBE</name>
<dbReference type="InParanoid" id="A9VD68"/>
<feature type="signal peptide" evidence="3">
    <location>
        <begin position="1"/>
        <end position="28"/>
    </location>
</feature>
<keyword evidence="1" id="KW-0175">Coiled coil</keyword>
<dbReference type="KEGG" id="mbr:MONBRDRAFT_34659"/>
<evidence type="ECO:0000256" key="2">
    <source>
        <dbReference type="SAM" id="MobiDB-lite"/>
    </source>
</evidence>
<proteinExistence type="predicted"/>
<protein>
    <recommendedName>
        <fullName evidence="6">Coiled-coil domain-containing protein 153</fullName>
    </recommendedName>
</protein>
<keyword evidence="3" id="KW-0732">Signal</keyword>
<evidence type="ECO:0000256" key="3">
    <source>
        <dbReference type="SAM" id="SignalP"/>
    </source>
</evidence>
<evidence type="ECO:0000256" key="1">
    <source>
        <dbReference type="SAM" id="Coils"/>
    </source>
</evidence>
<accession>A9VD68</accession>
<dbReference type="AlphaFoldDB" id="A9VD68"/>
<evidence type="ECO:0000313" key="5">
    <source>
        <dbReference type="Proteomes" id="UP000001357"/>
    </source>
</evidence>
<feature type="coiled-coil region" evidence="1">
    <location>
        <begin position="70"/>
        <end position="118"/>
    </location>
</feature>
<feature type="chain" id="PRO_5002744956" description="Coiled-coil domain-containing protein 153" evidence="3">
    <location>
        <begin position="29"/>
        <end position="157"/>
    </location>
</feature>
<evidence type="ECO:0000313" key="4">
    <source>
        <dbReference type="EMBL" id="EDQ84477.1"/>
    </source>
</evidence>
<keyword evidence="5" id="KW-1185">Reference proteome</keyword>
<reference evidence="4 5" key="1">
    <citation type="journal article" date="2008" name="Nature">
        <title>The genome of the choanoflagellate Monosiga brevicollis and the origin of metazoans.</title>
        <authorList>
            <consortium name="JGI Sequencing"/>
            <person name="King N."/>
            <person name="Westbrook M.J."/>
            <person name="Young S.L."/>
            <person name="Kuo A."/>
            <person name="Abedin M."/>
            <person name="Chapman J."/>
            <person name="Fairclough S."/>
            <person name="Hellsten U."/>
            <person name="Isogai Y."/>
            <person name="Letunic I."/>
            <person name="Marr M."/>
            <person name="Pincus D."/>
            <person name="Putnam N."/>
            <person name="Rokas A."/>
            <person name="Wright K.J."/>
            <person name="Zuzow R."/>
            <person name="Dirks W."/>
            <person name="Good M."/>
            <person name="Goodstein D."/>
            <person name="Lemons D."/>
            <person name="Li W."/>
            <person name="Lyons J.B."/>
            <person name="Morris A."/>
            <person name="Nichols S."/>
            <person name="Richter D.J."/>
            <person name="Salamov A."/>
            <person name="Bork P."/>
            <person name="Lim W.A."/>
            <person name="Manning G."/>
            <person name="Miller W.T."/>
            <person name="McGinnis W."/>
            <person name="Shapiro H."/>
            <person name="Tjian R."/>
            <person name="Grigoriev I.V."/>
            <person name="Rokhsar D."/>
        </authorList>
    </citation>
    <scope>NUCLEOTIDE SEQUENCE [LARGE SCALE GENOMIC DNA]</scope>
    <source>
        <strain evidence="5">MX1 / ATCC 50154</strain>
    </source>
</reference>
<dbReference type="GeneID" id="5895945"/>
<feature type="region of interest" description="Disordered" evidence="2">
    <location>
        <begin position="137"/>
        <end position="157"/>
    </location>
</feature>
<sequence>MAVPASWPCCPAWAGGRLLCWMRIGVGAGAFESSSMSVAPNKTVVAEANKQLQAMHTLMQEQEAGFATVLQEKDAEIDTLRYAMSDMKKQLRELLANEEQLKAEAEHARQQRDKLAAALRHISSEALAAATAHTEELGTGLSLGQSETVTSRNGEEE</sequence>
<organism evidence="4 5">
    <name type="scientific">Monosiga brevicollis</name>
    <name type="common">Choanoflagellate</name>
    <dbReference type="NCBI Taxonomy" id="81824"/>
    <lineage>
        <taxon>Eukaryota</taxon>
        <taxon>Choanoflagellata</taxon>
        <taxon>Craspedida</taxon>
        <taxon>Salpingoecidae</taxon>
        <taxon>Monosiga</taxon>
    </lineage>
</organism>
<evidence type="ECO:0008006" key="6">
    <source>
        <dbReference type="Google" id="ProtNLM"/>
    </source>
</evidence>